<dbReference type="STRING" id="441103.TRN7648_00124"/>
<dbReference type="PANTHER" id="PTHR43415">
    <property type="entry name" value="SPERMIDINE N(1)-ACETYLTRANSFERASE"/>
    <property type="match status" value="1"/>
</dbReference>
<keyword evidence="3" id="KW-1185">Reference proteome</keyword>
<accession>A0A0P1GGQ2</accession>
<dbReference type="EMBL" id="CYSE01000001">
    <property type="protein sequence ID" value="CUH74863.1"/>
    <property type="molecule type" value="Genomic_DNA"/>
</dbReference>
<dbReference type="InterPro" id="IPR016181">
    <property type="entry name" value="Acyl_CoA_acyltransferase"/>
</dbReference>
<reference evidence="2 3" key="1">
    <citation type="submission" date="2015-09" db="EMBL/GenBank/DDBJ databases">
        <authorList>
            <consortium name="Swine Surveillance"/>
        </authorList>
    </citation>
    <scope>NUCLEOTIDE SEQUENCE [LARGE SCALE GENOMIC DNA]</scope>
    <source>
        <strain evidence="2 3">CECT 7648</strain>
    </source>
</reference>
<evidence type="ECO:0000259" key="1">
    <source>
        <dbReference type="PROSITE" id="PS51186"/>
    </source>
</evidence>
<dbReference type="InterPro" id="IPR000182">
    <property type="entry name" value="GNAT_dom"/>
</dbReference>
<dbReference type="GO" id="GO:0016747">
    <property type="term" value="F:acyltransferase activity, transferring groups other than amino-acyl groups"/>
    <property type="evidence" value="ECO:0007669"/>
    <property type="project" value="InterPro"/>
</dbReference>
<organism evidence="2 3">
    <name type="scientific">Tropicibacter naphthalenivorans</name>
    <dbReference type="NCBI Taxonomy" id="441103"/>
    <lineage>
        <taxon>Bacteria</taxon>
        <taxon>Pseudomonadati</taxon>
        <taxon>Pseudomonadota</taxon>
        <taxon>Alphaproteobacteria</taxon>
        <taxon>Rhodobacterales</taxon>
        <taxon>Roseobacteraceae</taxon>
        <taxon>Tropicibacter</taxon>
    </lineage>
</organism>
<dbReference type="SUPFAM" id="SSF55729">
    <property type="entry name" value="Acyl-CoA N-acyltransferases (Nat)"/>
    <property type="match status" value="1"/>
</dbReference>
<dbReference type="Gene3D" id="3.40.630.30">
    <property type="match status" value="1"/>
</dbReference>
<dbReference type="Pfam" id="PF13302">
    <property type="entry name" value="Acetyltransf_3"/>
    <property type="match status" value="1"/>
</dbReference>
<dbReference type="PANTHER" id="PTHR43415:SF3">
    <property type="entry name" value="GNAT-FAMILY ACETYLTRANSFERASE"/>
    <property type="match status" value="1"/>
</dbReference>
<proteinExistence type="predicted"/>
<evidence type="ECO:0000313" key="3">
    <source>
        <dbReference type="Proteomes" id="UP000054935"/>
    </source>
</evidence>
<feature type="domain" description="N-acetyltransferase" evidence="1">
    <location>
        <begin position="21"/>
        <end position="184"/>
    </location>
</feature>
<keyword evidence="2" id="KW-0808">Transferase</keyword>
<gene>
    <name evidence="2" type="ORF">TRN7648_00124</name>
</gene>
<evidence type="ECO:0000313" key="2">
    <source>
        <dbReference type="EMBL" id="CUH74863.1"/>
    </source>
</evidence>
<dbReference type="OrthoDB" id="336415at2"/>
<dbReference type="AlphaFoldDB" id="A0A0P1GGQ2"/>
<dbReference type="RefSeq" id="WP_058245712.1">
    <property type="nucleotide sequence ID" value="NZ_CYSE01000001.1"/>
</dbReference>
<name>A0A0P1GGQ2_9RHOB</name>
<sequence length="186" mass="21136">MRIVGEEQPQDGPPPLTDGVVTLRRPRAGDAEQRFALGQDPQIMRMFGADPTAAPPWTRERATQWVMQVMHDELGWIVEVDGRLLGSCRLHTVNVSDGNAMLAIGLIDPARLSQGFGRRVIKLILDHAFHEMKLHRVALRTIEFNTRAIRCYERCGFRREGVLREAARIGNTWYDDVLMAKLARDH</sequence>
<dbReference type="Proteomes" id="UP000054935">
    <property type="component" value="Unassembled WGS sequence"/>
</dbReference>
<dbReference type="CDD" id="cd04301">
    <property type="entry name" value="NAT_SF"/>
    <property type="match status" value="1"/>
</dbReference>
<dbReference type="PROSITE" id="PS51186">
    <property type="entry name" value="GNAT"/>
    <property type="match status" value="1"/>
</dbReference>
<protein>
    <submittedName>
        <fullName evidence="2">Spermidine N1-acetyltransferase</fullName>
    </submittedName>
</protein>